<evidence type="ECO:0000313" key="2">
    <source>
        <dbReference type="Proteomes" id="UP000247409"/>
    </source>
</evidence>
<name>A0A2V3J581_9FLOR</name>
<keyword evidence="2" id="KW-1185">Reference proteome</keyword>
<sequence length="135" mass="14934">MKTRPCYGTSLEYRIRQQTFSAMICSCILFGSHWCIASDLLRTDCFVCQWLNPGFAPRILKTRPNKLLRFENDSFDSTGCEAGGGAEDGGEGVENGRELDFRELGVIKSRIEPVDLGDFSLARLAPLGVLALLLV</sequence>
<comment type="caution">
    <text evidence="1">The sequence shown here is derived from an EMBL/GenBank/DDBJ whole genome shotgun (WGS) entry which is preliminary data.</text>
</comment>
<dbReference type="AlphaFoldDB" id="A0A2V3J581"/>
<reference evidence="1 2" key="1">
    <citation type="journal article" date="2018" name="Mol. Biol. Evol.">
        <title>Analysis of the draft genome of the red seaweed Gracilariopsis chorda provides insights into genome size evolution in Rhodophyta.</title>
        <authorList>
            <person name="Lee J."/>
            <person name="Yang E.C."/>
            <person name="Graf L."/>
            <person name="Yang J.H."/>
            <person name="Qiu H."/>
            <person name="Zel Zion U."/>
            <person name="Chan C.X."/>
            <person name="Stephens T.G."/>
            <person name="Weber A.P.M."/>
            <person name="Boo G.H."/>
            <person name="Boo S.M."/>
            <person name="Kim K.M."/>
            <person name="Shin Y."/>
            <person name="Jung M."/>
            <person name="Lee S.J."/>
            <person name="Yim H.S."/>
            <person name="Lee J.H."/>
            <person name="Bhattacharya D."/>
            <person name="Yoon H.S."/>
        </authorList>
    </citation>
    <scope>NUCLEOTIDE SEQUENCE [LARGE SCALE GENOMIC DNA]</scope>
    <source>
        <strain evidence="1 2">SKKU-2015</strain>
        <tissue evidence="1">Whole body</tissue>
    </source>
</reference>
<evidence type="ECO:0000313" key="1">
    <source>
        <dbReference type="EMBL" id="PXF49588.1"/>
    </source>
</evidence>
<dbReference type="PROSITE" id="PS51257">
    <property type="entry name" value="PROKAR_LIPOPROTEIN"/>
    <property type="match status" value="1"/>
</dbReference>
<proteinExistence type="predicted"/>
<dbReference type="Proteomes" id="UP000247409">
    <property type="component" value="Unassembled WGS sequence"/>
</dbReference>
<organism evidence="1 2">
    <name type="scientific">Gracilariopsis chorda</name>
    <dbReference type="NCBI Taxonomy" id="448386"/>
    <lineage>
        <taxon>Eukaryota</taxon>
        <taxon>Rhodophyta</taxon>
        <taxon>Florideophyceae</taxon>
        <taxon>Rhodymeniophycidae</taxon>
        <taxon>Gracilariales</taxon>
        <taxon>Gracilariaceae</taxon>
        <taxon>Gracilariopsis</taxon>
    </lineage>
</organism>
<protein>
    <submittedName>
        <fullName evidence="1">Uncharacterized protein</fullName>
    </submittedName>
</protein>
<gene>
    <name evidence="1" type="ORF">BWQ96_00658</name>
</gene>
<dbReference type="EMBL" id="NBIV01000004">
    <property type="protein sequence ID" value="PXF49588.1"/>
    <property type="molecule type" value="Genomic_DNA"/>
</dbReference>
<accession>A0A2V3J581</accession>